<dbReference type="EC" id="2.5.1.61" evidence="4"/>
<dbReference type="GO" id="GO:0006783">
    <property type="term" value="P:heme biosynthetic process"/>
    <property type="evidence" value="ECO:0007669"/>
    <property type="project" value="TreeGrafter"/>
</dbReference>
<evidence type="ECO:0000256" key="3">
    <source>
        <dbReference type="ARBA" id="ARBA00005638"/>
    </source>
</evidence>
<dbReference type="EMBL" id="JAWQEG010000604">
    <property type="protein sequence ID" value="KAK3887845.1"/>
    <property type="molecule type" value="Genomic_DNA"/>
</dbReference>
<evidence type="ECO:0000259" key="8">
    <source>
        <dbReference type="Pfam" id="PF01379"/>
    </source>
</evidence>
<organism evidence="10 11">
    <name type="scientific">Petrolisthes cinctipes</name>
    <name type="common">Flat porcelain crab</name>
    <dbReference type="NCBI Taxonomy" id="88211"/>
    <lineage>
        <taxon>Eukaryota</taxon>
        <taxon>Metazoa</taxon>
        <taxon>Ecdysozoa</taxon>
        <taxon>Arthropoda</taxon>
        <taxon>Crustacea</taxon>
        <taxon>Multicrustacea</taxon>
        <taxon>Malacostraca</taxon>
        <taxon>Eumalacostraca</taxon>
        <taxon>Eucarida</taxon>
        <taxon>Decapoda</taxon>
        <taxon>Pleocyemata</taxon>
        <taxon>Anomura</taxon>
        <taxon>Galatheoidea</taxon>
        <taxon>Porcellanidae</taxon>
        <taxon>Petrolisthes</taxon>
    </lineage>
</organism>
<dbReference type="InterPro" id="IPR022417">
    <property type="entry name" value="Porphobilin_deaminase_N"/>
</dbReference>
<reference evidence="10" key="1">
    <citation type="submission" date="2023-10" db="EMBL/GenBank/DDBJ databases">
        <title>Genome assemblies of two species of porcelain crab, Petrolisthes cinctipes and Petrolisthes manimaculis (Anomura: Porcellanidae).</title>
        <authorList>
            <person name="Angst P."/>
        </authorList>
    </citation>
    <scope>NUCLEOTIDE SEQUENCE</scope>
    <source>
        <strain evidence="10">PB745_01</strain>
        <tissue evidence="10">Gill</tissue>
    </source>
</reference>
<dbReference type="NCBIfam" id="TIGR00212">
    <property type="entry name" value="hemC"/>
    <property type="match status" value="1"/>
</dbReference>
<dbReference type="InterPro" id="IPR000860">
    <property type="entry name" value="HemC"/>
</dbReference>
<comment type="pathway">
    <text evidence="2">Porphyrin-containing compound metabolism; protoporphyrin-IX biosynthesis; coproporphyrinogen-III from 5-aminolevulinate: step 2/4.</text>
</comment>
<dbReference type="GO" id="GO:0005737">
    <property type="term" value="C:cytoplasm"/>
    <property type="evidence" value="ECO:0007669"/>
    <property type="project" value="TreeGrafter"/>
</dbReference>
<keyword evidence="6" id="KW-0627">Porphyrin biosynthesis</keyword>
<name>A0AAE1KZV8_PETCI</name>
<dbReference type="Gene3D" id="3.30.160.40">
    <property type="entry name" value="Porphobilinogen deaminase, C-terminal domain"/>
    <property type="match status" value="1"/>
</dbReference>
<dbReference type="PROSITE" id="PS00533">
    <property type="entry name" value="PORPHOBILINOGEN_DEAM"/>
    <property type="match status" value="1"/>
</dbReference>
<dbReference type="InterPro" id="IPR036803">
    <property type="entry name" value="Porphobilinogen_deaminase_C_sf"/>
</dbReference>
<dbReference type="SUPFAM" id="SSF53850">
    <property type="entry name" value="Periplasmic binding protein-like II"/>
    <property type="match status" value="1"/>
</dbReference>
<dbReference type="PANTHER" id="PTHR11557">
    <property type="entry name" value="PORPHOBILINOGEN DEAMINASE"/>
    <property type="match status" value="1"/>
</dbReference>
<dbReference type="InterPro" id="IPR022419">
    <property type="entry name" value="Porphobilin_deaminase_cofac_BS"/>
</dbReference>
<comment type="similarity">
    <text evidence="3">Belongs to the HMBS family.</text>
</comment>
<dbReference type="Gene3D" id="3.40.190.10">
    <property type="entry name" value="Periplasmic binding protein-like II"/>
    <property type="match status" value="2"/>
</dbReference>
<evidence type="ECO:0000256" key="2">
    <source>
        <dbReference type="ARBA" id="ARBA00004735"/>
    </source>
</evidence>
<evidence type="ECO:0000313" key="10">
    <source>
        <dbReference type="EMBL" id="KAK3887845.1"/>
    </source>
</evidence>
<dbReference type="CDD" id="cd13645">
    <property type="entry name" value="PBP2_HuPBGD_like"/>
    <property type="match status" value="1"/>
</dbReference>
<proteinExistence type="inferred from homology"/>
<sequence length="392" mass="42229">MAANGNGCAQNSALIRIGSRDSELAKKQTYMVRDALQKVHPKLEFDIITMKTKGDKILNLALSKIGSKSLFTKELEMALEEGQVDMVVHSLKDLPTTLPDGLVIGCVSEREDPRDAVIMHPKHTTASLASLPNDSVIGTSSVRRAAQLKRKFPNLRFESVRGNLNTRLRKLDTADDYAALILAAAGVLRMGWADRISQYLGEDECMHAVGQGALAVECREEDSPTLDLLAAIAHPSTTIAAIAERALMRTLEGGCSAPVAVHTKVTEESLSLKGGVWSLDGTEQLVHSMSTPLKIKGEASSKEEPKAKVTKTSMTYCGIVPPCGMEQIMGRVHDLGKSLAQELLDQGAEKILQAAKAQNDAHTPTTNPNMPPSKAVLEEVSKAKPTGHWISP</sequence>
<dbReference type="Pfam" id="PF01379">
    <property type="entry name" value="Porphobil_deam"/>
    <property type="match status" value="1"/>
</dbReference>
<dbReference type="Proteomes" id="UP001286313">
    <property type="component" value="Unassembled WGS sequence"/>
</dbReference>
<gene>
    <name evidence="10" type="ORF">Pcinc_008070</name>
</gene>
<dbReference type="HAMAP" id="MF_00260">
    <property type="entry name" value="Porphobil_deam"/>
    <property type="match status" value="1"/>
</dbReference>
<evidence type="ECO:0000256" key="1">
    <source>
        <dbReference type="ARBA" id="ARBA00001916"/>
    </source>
</evidence>
<dbReference type="PRINTS" id="PR00151">
    <property type="entry name" value="PORPHBDMNASE"/>
</dbReference>
<evidence type="ECO:0000256" key="4">
    <source>
        <dbReference type="ARBA" id="ARBA00012655"/>
    </source>
</evidence>
<evidence type="ECO:0000313" key="11">
    <source>
        <dbReference type="Proteomes" id="UP001286313"/>
    </source>
</evidence>
<evidence type="ECO:0000259" key="9">
    <source>
        <dbReference type="Pfam" id="PF03900"/>
    </source>
</evidence>
<dbReference type="AlphaFoldDB" id="A0AAE1KZV8"/>
<keyword evidence="11" id="KW-1185">Reference proteome</keyword>
<comment type="caution">
    <text evidence="10">The sequence shown here is derived from an EMBL/GenBank/DDBJ whole genome shotgun (WGS) entry which is preliminary data.</text>
</comment>
<evidence type="ECO:0000256" key="6">
    <source>
        <dbReference type="ARBA" id="ARBA00023244"/>
    </source>
</evidence>
<evidence type="ECO:0000256" key="5">
    <source>
        <dbReference type="ARBA" id="ARBA00022679"/>
    </source>
</evidence>
<dbReference type="PANTHER" id="PTHR11557:SF0">
    <property type="entry name" value="PORPHOBILINOGEN DEAMINASE"/>
    <property type="match status" value="1"/>
</dbReference>
<dbReference type="GO" id="GO:0004418">
    <property type="term" value="F:hydroxymethylbilane synthase activity"/>
    <property type="evidence" value="ECO:0007669"/>
    <property type="project" value="UniProtKB-EC"/>
</dbReference>
<dbReference type="Pfam" id="PF03900">
    <property type="entry name" value="Porphobil_deamC"/>
    <property type="match status" value="1"/>
</dbReference>
<accession>A0AAE1KZV8</accession>
<evidence type="ECO:0000256" key="7">
    <source>
        <dbReference type="ARBA" id="ARBA00033064"/>
    </source>
</evidence>
<dbReference type="SUPFAM" id="SSF54782">
    <property type="entry name" value="Porphobilinogen deaminase (hydroxymethylbilane synthase), C-terminal domain"/>
    <property type="match status" value="1"/>
</dbReference>
<feature type="domain" description="Porphobilinogen deaminase C-terminal" evidence="9">
    <location>
        <begin position="239"/>
        <end position="287"/>
    </location>
</feature>
<comment type="cofactor">
    <cofactor evidence="1">
        <name>dipyrromethane</name>
        <dbReference type="ChEBI" id="CHEBI:60342"/>
    </cofactor>
</comment>
<protein>
    <recommendedName>
        <fullName evidence="4">hydroxymethylbilane synthase</fullName>
        <ecNumber evidence="4">2.5.1.61</ecNumber>
    </recommendedName>
    <alternativeName>
        <fullName evidence="7">Hydroxymethylbilane synthase</fullName>
    </alternativeName>
</protein>
<dbReference type="FunFam" id="3.40.190.10:FF:000005">
    <property type="entry name" value="Porphobilinogen deaminase"/>
    <property type="match status" value="1"/>
</dbReference>
<keyword evidence="5" id="KW-0808">Transferase</keyword>
<feature type="domain" description="Porphobilinogen deaminase N-terminal" evidence="8">
    <location>
        <begin position="15"/>
        <end position="225"/>
    </location>
</feature>
<dbReference type="InterPro" id="IPR022418">
    <property type="entry name" value="Porphobilinogen_deaminase_C"/>
</dbReference>
<dbReference type="FunFam" id="3.40.190.10:FF:000260">
    <property type="entry name" value="Porphobilinogen deaminase"/>
    <property type="match status" value="1"/>
</dbReference>